<gene>
    <name evidence="2" type="ORF">M407DRAFT_33121</name>
</gene>
<dbReference type="EMBL" id="KN823412">
    <property type="protein sequence ID" value="KIO17235.1"/>
    <property type="molecule type" value="Genomic_DNA"/>
</dbReference>
<organism evidence="2 3">
    <name type="scientific">Tulasnella calospora MUT 4182</name>
    <dbReference type="NCBI Taxonomy" id="1051891"/>
    <lineage>
        <taxon>Eukaryota</taxon>
        <taxon>Fungi</taxon>
        <taxon>Dikarya</taxon>
        <taxon>Basidiomycota</taxon>
        <taxon>Agaricomycotina</taxon>
        <taxon>Agaricomycetes</taxon>
        <taxon>Cantharellales</taxon>
        <taxon>Tulasnellaceae</taxon>
        <taxon>Tulasnella</taxon>
    </lineage>
</organism>
<evidence type="ECO:0000313" key="3">
    <source>
        <dbReference type="Proteomes" id="UP000054248"/>
    </source>
</evidence>
<dbReference type="SUPFAM" id="SSF52047">
    <property type="entry name" value="RNI-like"/>
    <property type="match status" value="1"/>
</dbReference>
<evidence type="ECO:0008006" key="4">
    <source>
        <dbReference type="Google" id="ProtNLM"/>
    </source>
</evidence>
<feature type="compositionally biased region" description="Polar residues" evidence="1">
    <location>
        <begin position="173"/>
        <end position="183"/>
    </location>
</feature>
<feature type="region of interest" description="Disordered" evidence="1">
    <location>
        <begin position="326"/>
        <end position="345"/>
    </location>
</feature>
<dbReference type="InterPro" id="IPR032675">
    <property type="entry name" value="LRR_dom_sf"/>
</dbReference>
<proteinExistence type="predicted"/>
<dbReference type="AlphaFoldDB" id="A0A0C3PRH0"/>
<feature type="compositionally biased region" description="Basic and acidic residues" evidence="1">
    <location>
        <begin position="200"/>
        <end position="212"/>
    </location>
</feature>
<feature type="region of interest" description="Disordered" evidence="1">
    <location>
        <begin position="173"/>
        <end position="212"/>
    </location>
</feature>
<name>A0A0C3PRH0_9AGAM</name>
<dbReference type="OrthoDB" id="2884925at2759"/>
<dbReference type="Proteomes" id="UP000054248">
    <property type="component" value="Unassembled WGS sequence"/>
</dbReference>
<keyword evidence="3" id="KW-1185">Reference proteome</keyword>
<dbReference type="HOGENOM" id="CLU_055177_0_0_1"/>
<accession>A0A0C3PRH0</accession>
<feature type="compositionally biased region" description="Polar residues" evidence="1">
    <location>
        <begin position="329"/>
        <end position="345"/>
    </location>
</feature>
<dbReference type="Gene3D" id="3.80.10.10">
    <property type="entry name" value="Ribonuclease Inhibitor"/>
    <property type="match status" value="1"/>
</dbReference>
<protein>
    <recommendedName>
        <fullName evidence="4">F-box domain-containing protein</fullName>
    </recommendedName>
</protein>
<reference evidence="3" key="2">
    <citation type="submission" date="2015-01" db="EMBL/GenBank/DDBJ databases">
        <title>Evolutionary Origins and Diversification of the Mycorrhizal Mutualists.</title>
        <authorList>
            <consortium name="DOE Joint Genome Institute"/>
            <consortium name="Mycorrhizal Genomics Consortium"/>
            <person name="Kohler A."/>
            <person name="Kuo A."/>
            <person name="Nagy L.G."/>
            <person name="Floudas D."/>
            <person name="Copeland A."/>
            <person name="Barry K.W."/>
            <person name="Cichocki N."/>
            <person name="Veneault-Fourrey C."/>
            <person name="LaButti K."/>
            <person name="Lindquist E.A."/>
            <person name="Lipzen A."/>
            <person name="Lundell T."/>
            <person name="Morin E."/>
            <person name="Murat C."/>
            <person name="Riley R."/>
            <person name="Ohm R."/>
            <person name="Sun H."/>
            <person name="Tunlid A."/>
            <person name="Henrissat B."/>
            <person name="Grigoriev I.V."/>
            <person name="Hibbett D.S."/>
            <person name="Martin F."/>
        </authorList>
    </citation>
    <scope>NUCLEOTIDE SEQUENCE [LARGE SCALE GENOMIC DNA]</scope>
    <source>
        <strain evidence="3">MUT 4182</strain>
    </source>
</reference>
<evidence type="ECO:0000256" key="1">
    <source>
        <dbReference type="SAM" id="MobiDB-lite"/>
    </source>
</evidence>
<sequence length="481" mass="55037">MPALDTTIENRRSSQCSTQVCRINDLPYDVFCVLLVMCWDDAARGHHLGNKIHFPVIASHVCRTWRQHAINTPSFWAKLSFRSKIPQLGKYQEWLTRLRGASFDVDIGWEPFDSASIKHAKGIMRLIMPHISHLRSLRVSYVPTKVLRLIFDRLSDANMPLLRTLRVYMSRGSVQGTPNSSSKKSWEPRPFHRGQRNAQRLHDLARDQSPGTRDHTKFIQEILLRAPSLRVFGYRAVGYRHHYSDPAHQERQIFQDNLLPSVTHSSLEELYINGKGKDTNVIICSLRLPRVRYLANGDGEELLLGLCCLQTIGLGPFPNLVSLHLGGSRSPNSRPGNTRDPLNSPNFTHLRNALQGLPELRALTFQHVDFEDGKYLVKCLGTAGCCPRLEWLTLSQCAGYTMQELREVVEARQQLRSVHPLARITVYRWPTDDPSSREDHDEAREWLTRQVDLRVQVHCTGEERASYLRSVEGVGRDVFEL</sequence>
<reference evidence="2 3" key="1">
    <citation type="submission" date="2014-04" db="EMBL/GenBank/DDBJ databases">
        <authorList>
            <consortium name="DOE Joint Genome Institute"/>
            <person name="Kuo A."/>
            <person name="Girlanda M."/>
            <person name="Perotto S."/>
            <person name="Kohler A."/>
            <person name="Nagy L.G."/>
            <person name="Floudas D."/>
            <person name="Copeland A."/>
            <person name="Barry K.W."/>
            <person name="Cichocki N."/>
            <person name="Veneault-Fourrey C."/>
            <person name="LaButti K."/>
            <person name="Lindquist E.A."/>
            <person name="Lipzen A."/>
            <person name="Lundell T."/>
            <person name="Morin E."/>
            <person name="Murat C."/>
            <person name="Sun H."/>
            <person name="Tunlid A."/>
            <person name="Henrissat B."/>
            <person name="Grigoriev I.V."/>
            <person name="Hibbett D.S."/>
            <person name="Martin F."/>
            <person name="Nordberg H.P."/>
            <person name="Cantor M.N."/>
            <person name="Hua S.X."/>
        </authorList>
    </citation>
    <scope>NUCLEOTIDE SEQUENCE [LARGE SCALE GENOMIC DNA]</scope>
    <source>
        <strain evidence="2 3">MUT 4182</strain>
    </source>
</reference>
<evidence type="ECO:0000313" key="2">
    <source>
        <dbReference type="EMBL" id="KIO17235.1"/>
    </source>
</evidence>
<dbReference type="STRING" id="1051891.A0A0C3PRH0"/>